<dbReference type="VEuPathDB" id="MicrosporidiaDB:EHP00_437"/>
<organism evidence="1 2">
    <name type="scientific">Ecytonucleospora hepatopenaei</name>
    <dbReference type="NCBI Taxonomy" id="646526"/>
    <lineage>
        <taxon>Eukaryota</taxon>
        <taxon>Fungi</taxon>
        <taxon>Fungi incertae sedis</taxon>
        <taxon>Microsporidia</taxon>
        <taxon>Enterocytozoonidae</taxon>
        <taxon>Ecytonucleospora</taxon>
    </lineage>
</organism>
<evidence type="ECO:0000313" key="1">
    <source>
        <dbReference type="EMBL" id="OQS55737.1"/>
    </source>
</evidence>
<keyword evidence="2" id="KW-1185">Reference proteome</keyword>
<sequence length="118" mass="13719">MYIQDFYSNILEEATQSFIFGTINASVKALINKNENDNFIFNQVKALKEGIQFTQYNMLYTSITYIMGFYEINNKIKDAFSIFITSWLIGKRNGVGYAFKNGLLALIYNFIQKYTNLL</sequence>
<name>A0A1W0E900_9MICR</name>
<protein>
    <submittedName>
        <fullName evidence="1">Uncharacterized protein</fullName>
    </submittedName>
</protein>
<dbReference type="EMBL" id="MNPJ01000003">
    <property type="protein sequence ID" value="OQS55737.1"/>
    <property type="molecule type" value="Genomic_DNA"/>
</dbReference>
<dbReference type="AlphaFoldDB" id="A0A1W0E900"/>
<accession>A0A1W0E900</accession>
<dbReference type="Proteomes" id="UP000192758">
    <property type="component" value="Unassembled WGS sequence"/>
</dbReference>
<dbReference type="OrthoDB" id="2194053at2759"/>
<evidence type="ECO:0000313" key="2">
    <source>
        <dbReference type="Proteomes" id="UP000192758"/>
    </source>
</evidence>
<comment type="caution">
    <text evidence="1">The sequence shown here is derived from an EMBL/GenBank/DDBJ whole genome shotgun (WGS) entry which is preliminary data.</text>
</comment>
<proteinExistence type="predicted"/>
<reference evidence="1 2" key="1">
    <citation type="journal article" date="2017" name="Environ. Microbiol.">
        <title>Decay of the glycolytic pathway and adaptation to intranuclear parasitism within Enterocytozoonidae microsporidia.</title>
        <authorList>
            <person name="Wiredu Boakye D."/>
            <person name="Jaroenlak P."/>
            <person name="Prachumwat A."/>
            <person name="Williams T.A."/>
            <person name="Bateman K.S."/>
            <person name="Itsathitphaisarn O."/>
            <person name="Sritunyalucksana K."/>
            <person name="Paszkiewicz K.H."/>
            <person name="Moore K.A."/>
            <person name="Stentiford G.D."/>
            <person name="Williams B.A."/>
        </authorList>
    </citation>
    <scope>NUCLEOTIDE SEQUENCE [LARGE SCALE GENOMIC DNA]</scope>
    <source>
        <strain evidence="1 2">TH1</strain>
    </source>
</reference>
<gene>
    <name evidence="1" type="ORF">EHP00_437</name>
</gene>